<dbReference type="Proteomes" id="UP000005939">
    <property type="component" value="Unassembled WGS sequence"/>
</dbReference>
<dbReference type="eggNOG" id="COG0790">
    <property type="taxonomic scope" value="Bacteria"/>
</dbReference>
<proteinExistence type="predicted"/>
<protein>
    <recommendedName>
        <fullName evidence="3">Beta-lactamase</fullName>
    </recommendedName>
</protein>
<dbReference type="Pfam" id="PF08238">
    <property type="entry name" value="Sel1"/>
    <property type="match status" value="4"/>
</dbReference>
<comment type="caution">
    <text evidence="1">The sequence shown here is derived from an EMBL/GenBank/DDBJ whole genome shotgun (WGS) entry which is preliminary data.</text>
</comment>
<organism evidence="1 2">
    <name type="scientific">Commensalibacter intestini A911</name>
    <dbReference type="NCBI Taxonomy" id="1088868"/>
    <lineage>
        <taxon>Bacteria</taxon>
        <taxon>Pseudomonadati</taxon>
        <taxon>Pseudomonadota</taxon>
        <taxon>Alphaproteobacteria</taxon>
        <taxon>Acetobacterales</taxon>
        <taxon>Acetobacteraceae</taxon>
    </lineage>
</organism>
<dbReference type="AlphaFoldDB" id="G6F3H4"/>
<dbReference type="SMART" id="SM00671">
    <property type="entry name" value="SEL1"/>
    <property type="match status" value="4"/>
</dbReference>
<gene>
    <name evidence="1" type="ORF">CIN_21700</name>
</gene>
<name>G6F3H4_9PROT</name>
<dbReference type="EMBL" id="AGFR01000018">
    <property type="protein sequence ID" value="EHD12924.1"/>
    <property type="molecule type" value="Genomic_DNA"/>
</dbReference>
<accession>G6F3H4</accession>
<dbReference type="PANTHER" id="PTHR43628">
    <property type="entry name" value="ACTIVATOR OF C KINASE PROTEIN 1-RELATED"/>
    <property type="match status" value="1"/>
</dbReference>
<dbReference type="InterPro" id="IPR052945">
    <property type="entry name" value="Mitotic_Regulator"/>
</dbReference>
<dbReference type="SUPFAM" id="SSF81901">
    <property type="entry name" value="HCP-like"/>
    <property type="match status" value="1"/>
</dbReference>
<evidence type="ECO:0008006" key="3">
    <source>
        <dbReference type="Google" id="ProtNLM"/>
    </source>
</evidence>
<evidence type="ECO:0000313" key="1">
    <source>
        <dbReference type="EMBL" id="EHD12924.1"/>
    </source>
</evidence>
<evidence type="ECO:0000313" key="2">
    <source>
        <dbReference type="Proteomes" id="UP000005939"/>
    </source>
</evidence>
<dbReference type="PATRIC" id="fig|1088868.3.peg.2175"/>
<dbReference type="Gene3D" id="1.25.40.10">
    <property type="entry name" value="Tetratricopeptide repeat domain"/>
    <property type="match status" value="1"/>
</dbReference>
<dbReference type="InterPro" id="IPR006597">
    <property type="entry name" value="Sel1-like"/>
</dbReference>
<dbReference type="InterPro" id="IPR011990">
    <property type="entry name" value="TPR-like_helical_dom_sf"/>
</dbReference>
<dbReference type="PANTHER" id="PTHR43628:SF1">
    <property type="entry name" value="CHITIN SYNTHASE REGULATORY FACTOR 2-RELATED"/>
    <property type="match status" value="1"/>
</dbReference>
<reference evidence="1 2" key="1">
    <citation type="submission" date="2011-10" db="EMBL/GenBank/DDBJ databases">
        <title>Genome Sequence of Commensalibacter intestini A911, isolated from Drosophila gut.</title>
        <authorList>
            <person name="Lee W.-J."/>
            <person name="Kim E.-K."/>
        </authorList>
    </citation>
    <scope>NUCLEOTIDE SEQUENCE [LARGE SCALE GENOMIC DNA]</scope>
    <source>
        <strain evidence="1 2">A911</strain>
    </source>
</reference>
<sequence>MGIFFASPKVFADNLDNVPLATLKQRMNHGDKDAMIKYYEKRFTVDGEKPLSEVEEMANRGDGVADAELGIAYLHGGRGIPQDLTKASEWFQKGVEVGDNYSLVNLGLLYLDGKGVTQDVSKAIELLTKAANNGVPIANLHLGLIYAFDKYGVQDYFKSNQWFEKAAKLGMPEAMLFLGMAYENGNGVVQDKAKAKEYYKQACSNKLQKGCSLYSELNDQ</sequence>